<dbReference type="GO" id="GO:0005737">
    <property type="term" value="C:cytoplasm"/>
    <property type="evidence" value="ECO:0007669"/>
    <property type="project" value="TreeGrafter"/>
</dbReference>
<dbReference type="AlphaFoldDB" id="A0A917BKR7"/>
<evidence type="ECO:0000259" key="8">
    <source>
        <dbReference type="PROSITE" id="PS50968"/>
    </source>
</evidence>
<comment type="similarity">
    <text evidence="2 6">Belongs to the 2-oxoacid dehydrogenase family.</text>
</comment>
<dbReference type="InterPro" id="IPR036625">
    <property type="entry name" value="E3-bd_dom_sf"/>
</dbReference>
<feature type="compositionally biased region" description="Low complexity" evidence="7">
    <location>
        <begin position="126"/>
        <end position="135"/>
    </location>
</feature>
<comment type="caution">
    <text evidence="10">The sequence shown here is derived from an EMBL/GenBank/DDBJ whole genome shotgun (WGS) entry which is preliminary data.</text>
</comment>
<dbReference type="PANTHER" id="PTHR43178:SF5">
    <property type="entry name" value="LIPOAMIDE ACYLTRANSFERASE COMPONENT OF BRANCHED-CHAIN ALPHA-KETO ACID DEHYDROGENASE COMPLEX, MITOCHONDRIAL"/>
    <property type="match status" value="1"/>
</dbReference>
<feature type="region of interest" description="Disordered" evidence="7">
    <location>
        <begin position="83"/>
        <end position="175"/>
    </location>
</feature>
<name>A0A917BKR7_9ACTN</name>
<evidence type="ECO:0000256" key="6">
    <source>
        <dbReference type="RuleBase" id="RU003423"/>
    </source>
</evidence>
<keyword evidence="5 6" id="KW-0012">Acyltransferase</keyword>
<accession>A0A917BKR7</accession>
<evidence type="ECO:0000259" key="9">
    <source>
        <dbReference type="PROSITE" id="PS51826"/>
    </source>
</evidence>
<protein>
    <recommendedName>
        <fullName evidence="6">Dihydrolipoamide acetyltransferase component of pyruvate dehydrogenase complex</fullName>
        <ecNumber evidence="6">2.3.1.-</ecNumber>
    </recommendedName>
</protein>
<feature type="domain" description="Peripheral subunit-binding (PSBD)" evidence="9">
    <location>
        <begin position="181"/>
        <end position="218"/>
    </location>
</feature>
<dbReference type="CDD" id="cd06849">
    <property type="entry name" value="lipoyl_domain"/>
    <property type="match status" value="1"/>
</dbReference>
<dbReference type="GO" id="GO:0031405">
    <property type="term" value="F:lipoic acid binding"/>
    <property type="evidence" value="ECO:0007669"/>
    <property type="project" value="TreeGrafter"/>
</dbReference>
<dbReference type="Proteomes" id="UP000649179">
    <property type="component" value="Unassembled WGS sequence"/>
</dbReference>
<feature type="region of interest" description="Disordered" evidence="7">
    <location>
        <begin position="201"/>
        <end position="236"/>
    </location>
</feature>
<comment type="cofactor">
    <cofactor evidence="1 6">
        <name>(R)-lipoate</name>
        <dbReference type="ChEBI" id="CHEBI:83088"/>
    </cofactor>
</comment>
<dbReference type="SUPFAM" id="SSF52777">
    <property type="entry name" value="CoA-dependent acyltransferases"/>
    <property type="match status" value="1"/>
</dbReference>
<dbReference type="SUPFAM" id="SSF47005">
    <property type="entry name" value="Peripheral subunit-binding domain of 2-oxo acid dehydrogenase complex"/>
    <property type="match status" value="1"/>
</dbReference>
<dbReference type="InterPro" id="IPR003016">
    <property type="entry name" value="2-oxoA_DH_lipoyl-BS"/>
</dbReference>
<dbReference type="InterPro" id="IPR023213">
    <property type="entry name" value="CAT-like_dom_sf"/>
</dbReference>
<dbReference type="EMBL" id="BMKQ01000001">
    <property type="protein sequence ID" value="GGF45956.1"/>
    <property type="molecule type" value="Genomic_DNA"/>
</dbReference>
<evidence type="ECO:0000313" key="10">
    <source>
        <dbReference type="EMBL" id="GGF45956.1"/>
    </source>
</evidence>
<dbReference type="PANTHER" id="PTHR43178">
    <property type="entry name" value="DIHYDROLIPOAMIDE ACETYLTRANSFERASE COMPONENT OF PYRUVATE DEHYDROGENASE COMPLEX"/>
    <property type="match status" value="1"/>
</dbReference>
<dbReference type="EC" id="2.3.1.-" evidence="6"/>
<evidence type="ECO:0000256" key="2">
    <source>
        <dbReference type="ARBA" id="ARBA00007317"/>
    </source>
</evidence>
<dbReference type="GO" id="GO:0016407">
    <property type="term" value="F:acetyltransferase activity"/>
    <property type="evidence" value="ECO:0007669"/>
    <property type="project" value="TreeGrafter"/>
</dbReference>
<evidence type="ECO:0000256" key="5">
    <source>
        <dbReference type="ARBA" id="ARBA00023315"/>
    </source>
</evidence>
<feature type="domain" description="Lipoyl-binding" evidence="8">
    <location>
        <begin position="1"/>
        <end position="76"/>
    </location>
</feature>
<dbReference type="Pfam" id="PF02817">
    <property type="entry name" value="E3_binding"/>
    <property type="match status" value="1"/>
</dbReference>
<dbReference type="Pfam" id="PF00198">
    <property type="entry name" value="2-oxoacid_dh"/>
    <property type="match status" value="1"/>
</dbReference>
<reference evidence="10" key="2">
    <citation type="submission" date="2020-09" db="EMBL/GenBank/DDBJ databases">
        <authorList>
            <person name="Sun Q."/>
            <person name="Zhou Y."/>
        </authorList>
    </citation>
    <scope>NUCLEOTIDE SEQUENCE</scope>
    <source>
        <strain evidence="10">CGMCC 1.16067</strain>
    </source>
</reference>
<gene>
    <name evidence="10" type="ORF">GCM10011519_19790</name>
</gene>
<dbReference type="Gene3D" id="3.30.559.10">
    <property type="entry name" value="Chloramphenicol acetyltransferase-like domain"/>
    <property type="match status" value="1"/>
</dbReference>
<dbReference type="Gene3D" id="2.40.50.100">
    <property type="match status" value="1"/>
</dbReference>
<dbReference type="Pfam" id="PF00364">
    <property type="entry name" value="Biotin_lipoyl"/>
    <property type="match status" value="1"/>
</dbReference>
<sequence length="470" mass="48772">MPEFKLPDVGEGLTEAEIVAWHVKEGDTIAVNDVIVDIETAKSVVELPSPFAGVVGAILVAEGETVEVGTPIIRVGEAGAEAASEPVEPAETIDLSNPAASGGGEGESLVGRNKADRGPVRRARHGSASPASPAGEATQLQVQGAFSPGGAQSGEVAPSVEEAPVPAAPASVSAPSDVRVLAKPPVRKLARDLGVDLASVTATGPNGSVSREDVEGAASGAEPVSAPAPVARGERETREPIKGVRKMMGASMVESAFTAPHVTEWVSVDVTPTMELVDRFRKHPRMRDLRLSPLLVLARAVCLAVRRTPEINSWWDEAAQEVVLKHYVNLGIAAATPRGLVVPNVKDADSLDLPDLARALNELTDTARAGKTQPAEMSGGTFTITNVGPFGVDGGTPIINPGESAILCFGAAKRQPWVVTGPDGAESLEIRDVCTLSLSFDHRHIDGEKGSRFLADVAGVMSDPGTALLF</sequence>
<dbReference type="InterPro" id="IPR001078">
    <property type="entry name" value="2-oxoacid_DH_actylTfrase"/>
</dbReference>
<evidence type="ECO:0000313" key="11">
    <source>
        <dbReference type="Proteomes" id="UP000649179"/>
    </source>
</evidence>
<evidence type="ECO:0000256" key="7">
    <source>
        <dbReference type="SAM" id="MobiDB-lite"/>
    </source>
</evidence>
<dbReference type="PROSITE" id="PS51826">
    <property type="entry name" value="PSBD"/>
    <property type="match status" value="1"/>
</dbReference>
<dbReference type="InterPro" id="IPR050743">
    <property type="entry name" value="2-oxoacid_DH_E2_comp"/>
</dbReference>
<organism evidence="10 11">
    <name type="scientific">Marmoricola endophyticus</name>
    <dbReference type="NCBI Taxonomy" id="2040280"/>
    <lineage>
        <taxon>Bacteria</taxon>
        <taxon>Bacillati</taxon>
        <taxon>Actinomycetota</taxon>
        <taxon>Actinomycetes</taxon>
        <taxon>Propionibacteriales</taxon>
        <taxon>Nocardioidaceae</taxon>
        <taxon>Marmoricola</taxon>
    </lineage>
</organism>
<dbReference type="InterPro" id="IPR004167">
    <property type="entry name" value="PSBD"/>
</dbReference>
<dbReference type="SUPFAM" id="SSF51230">
    <property type="entry name" value="Single hybrid motif"/>
    <property type="match status" value="1"/>
</dbReference>
<dbReference type="FunFam" id="3.30.559.10:FF:000007">
    <property type="entry name" value="Dihydrolipoamide acetyltransferase component of pyruvate dehydrogenase complex"/>
    <property type="match status" value="1"/>
</dbReference>
<dbReference type="Gene3D" id="4.10.320.10">
    <property type="entry name" value="E3-binding domain"/>
    <property type="match status" value="1"/>
</dbReference>
<keyword evidence="11" id="KW-1185">Reference proteome</keyword>
<dbReference type="PROSITE" id="PS50968">
    <property type="entry name" value="BIOTINYL_LIPOYL"/>
    <property type="match status" value="1"/>
</dbReference>
<evidence type="ECO:0000256" key="4">
    <source>
        <dbReference type="ARBA" id="ARBA00022823"/>
    </source>
</evidence>
<proteinExistence type="inferred from homology"/>
<dbReference type="PROSITE" id="PS00189">
    <property type="entry name" value="LIPOYL"/>
    <property type="match status" value="1"/>
</dbReference>
<dbReference type="InterPro" id="IPR000089">
    <property type="entry name" value="Biotin_lipoyl"/>
</dbReference>
<feature type="compositionally biased region" description="Low complexity" evidence="7">
    <location>
        <begin position="155"/>
        <end position="175"/>
    </location>
</feature>
<keyword evidence="10" id="KW-0670">Pyruvate</keyword>
<keyword evidence="3 6" id="KW-0808">Transferase</keyword>
<evidence type="ECO:0000256" key="1">
    <source>
        <dbReference type="ARBA" id="ARBA00001938"/>
    </source>
</evidence>
<dbReference type="RefSeq" id="WP_188779625.1">
    <property type="nucleotide sequence ID" value="NZ_BMKQ01000001.1"/>
</dbReference>
<reference evidence="10" key="1">
    <citation type="journal article" date="2014" name="Int. J. Syst. Evol. Microbiol.">
        <title>Complete genome sequence of Corynebacterium casei LMG S-19264T (=DSM 44701T), isolated from a smear-ripened cheese.</title>
        <authorList>
            <consortium name="US DOE Joint Genome Institute (JGI-PGF)"/>
            <person name="Walter F."/>
            <person name="Albersmeier A."/>
            <person name="Kalinowski J."/>
            <person name="Ruckert C."/>
        </authorList>
    </citation>
    <scope>NUCLEOTIDE SEQUENCE</scope>
    <source>
        <strain evidence="10">CGMCC 1.16067</strain>
    </source>
</reference>
<keyword evidence="4 6" id="KW-0450">Lipoyl</keyword>
<evidence type="ECO:0000256" key="3">
    <source>
        <dbReference type="ARBA" id="ARBA00022679"/>
    </source>
</evidence>
<dbReference type="InterPro" id="IPR011053">
    <property type="entry name" value="Single_hybrid_motif"/>
</dbReference>